<dbReference type="GeneID" id="14652926"/>
<evidence type="ECO:0000313" key="9">
    <source>
        <dbReference type="EMBL" id="CCQ35657.1"/>
    </source>
</evidence>
<keyword evidence="3 7" id="KW-0812">Transmembrane</keyword>
<sequence length="192" mass="19834">MSDTDANADTDDVASDTPGFDVEYDLSDADVDPDAADVEFDPVRPYTESEIIMTTVRIVTPFVLTYGLYLTFHGANSPGGGFQGGALVGVVVLMLAFAFGIQPTREWVGSGLMSGLASGGVLAFVGVGLGTLALGGTFLEYGRYEPFVGSDATKWGMEAIEIGGVSAIVSGVIMGLFFLTAAGYDKSGGEDA</sequence>
<dbReference type="eggNOG" id="arCOG03079">
    <property type="taxonomic scope" value="Archaea"/>
</dbReference>
<gene>
    <name evidence="9" type="primary">mrpB2</name>
    <name evidence="9" type="ordered locus">Nmlp_1454</name>
</gene>
<feature type="transmembrane region" description="Helical" evidence="7">
    <location>
        <begin position="162"/>
        <end position="184"/>
    </location>
</feature>
<dbReference type="PANTHER" id="PTHR33932:SF4">
    <property type="entry name" value="NA(+)_H(+) ANTIPORTER SUBUNIT B"/>
    <property type="match status" value="1"/>
</dbReference>
<dbReference type="NCBIfam" id="NF009160">
    <property type="entry name" value="PRK12505.1"/>
    <property type="match status" value="1"/>
</dbReference>
<protein>
    <submittedName>
        <fullName evidence="9">Mrp-type sodium/proton antiporter system subunit B2</fullName>
    </submittedName>
</protein>
<keyword evidence="2" id="KW-1003">Cell membrane</keyword>
<evidence type="ECO:0000256" key="2">
    <source>
        <dbReference type="ARBA" id="ARBA00022475"/>
    </source>
</evidence>
<dbReference type="EMBL" id="HF582854">
    <property type="protein sequence ID" value="CCQ35657.1"/>
    <property type="molecule type" value="Genomic_DNA"/>
</dbReference>
<feature type="transmembrane region" description="Helical" evidence="7">
    <location>
        <begin position="121"/>
        <end position="141"/>
    </location>
</feature>
<dbReference type="InterPro" id="IPR007182">
    <property type="entry name" value="MnhB"/>
</dbReference>
<keyword evidence="5 7" id="KW-0472">Membrane</keyword>
<accession>M1XKC7</accession>
<keyword evidence="10" id="KW-1185">Reference proteome</keyword>
<proteinExistence type="predicted"/>
<dbReference type="AlphaFoldDB" id="M1XKC7"/>
<evidence type="ECO:0000256" key="3">
    <source>
        <dbReference type="ARBA" id="ARBA00022692"/>
    </source>
</evidence>
<feature type="transmembrane region" description="Helical" evidence="7">
    <location>
        <begin position="51"/>
        <end position="72"/>
    </location>
</feature>
<feature type="compositionally biased region" description="Acidic residues" evidence="6">
    <location>
        <begin position="1"/>
        <end position="14"/>
    </location>
</feature>
<dbReference type="Proteomes" id="UP000011867">
    <property type="component" value="Chromosome"/>
</dbReference>
<organism evidence="9 10">
    <name type="scientific">Natronomonas moolapensis (strain DSM 18674 / CECT 7526 / JCM 14361 / 8.8.11)</name>
    <dbReference type="NCBI Taxonomy" id="268739"/>
    <lineage>
        <taxon>Archaea</taxon>
        <taxon>Methanobacteriati</taxon>
        <taxon>Methanobacteriota</taxon>
        <taxon>Stenosarchaea group</taxon>
        <taxon>Halobacteria</taxon>
        <taxon>Halobacteriales</taxon>
        <taxon>Natronomonadaceae</taxon>
        <taxon>Natronomonas</taxon>
    </lineage>
</organism>
<dbReference type="GO" id="GO:0005886">
    <property type="term" value="C:plasma membrane"/>
    <property type="evidence" value="ECO:0007669"/>
    <property type="project" value="UniProtKB-SubCell"/>
</dbReference>
<dbReference type="HOGENOM" id="CLU_101659_3_0_2"/>
<feature type="region of interest" description="Disordered" evidence="6">
    <location>
        <begin position="1"/>
        <end position="20"/>
    </location>
</feature>
<evidence type="ECO:0000256" key="7">
    <source>
        <dbReference type="SAM" id="Phobius"/>
    </source>
</evidence>
<evidence type="ECO:0000256" key="6">
    <source>
        <dbReference type="SAM" id="MobiDB-lite"/>
    </source>
</evidence>
<name>M1XKC7_NATM8</name>
<dbReference type="STRING" id="268739.Nmlp_1454"/>
<evidence type="ECO:0000259" key="8">
    <source>
        <dbReference type="Pfam" id="PF04039"/>
    </source>
</evidence>
<comment type="subcellular location">
    <subcellularLocation>
        <location evidence="1">Cell membrane</location>
        <topology evidence="1">Multi-pass membrane protein</topology>
    </subcellularLocation>
</comment>
<dbReference type="InterPro" id="IPR050622">
    <property type="entry name" value="CPA3_antiporter_subunitB"/>
</dbReference>
<keyword evidence="4 7" id="KW-1133">Transmembrane helix</keyword>
<evidence type="ECO:0000256" key="4">
    <source>
        <dbReference type="ARBA" id="ARBA00022989"/>
    </source>
</evidence>
<feature type="domain" description="Na+/H+ antiporter MnhB subunit-related protein" evidence="8">
    <location>
        <begin position="51"/>
        <end position="174"/>
    </location>
</feature>
<evidence type="ECO:0000256" key="1">
    <source>
        <dbReference type="ARBA" id="ARBA00004651"/>
    </source>
</evidence>
<dbReference type="KEGG" id="nmo:Nmlp_1454"/>
<reference evidence="9 10" key="1">
    <citation type="journal article" date="2013" name="Genome Announc.">
        <title>Genome of the haloarchaeon Natronomonas moolapensis, a neutrophilic member of a previously haloalkaliphilic genus.</title>
        <authorList>
            <person name="Dyall-Smith M.L."/>
            <person name="Pfeiffer F."/>
            <person name="Oberwinkler T."/>
            <person name="Klee K."/>
            <person name="Rampp M."/>
            <person name="Palm P."/>
            <person name="Gross K."/>
            <person name="Schuster S.C."/>
            <person name="Oesterhelt D."/>
        </authorList>
    </citation>
    <scope>NUCLEOTIDE SEQUENCE [LARGE SCALE GENOMIC DNA]</scope>
    <source>
        <strain evidence="10">DSM 18674 / JCM 14361 / 8.8.11</strain>
    </source>
</reference>
<dbReference type="PANTHER" id="PTHR33932">
    <property type="entry name" value="NA(+)/H(+) ANTIPORTER SUBUNIT B"/>
    <property type="match status" value="1"/>
</dbReference>
<dbReference type="RefSeq" id="WP_015408501.1">
    <property type="nucleotide sequence ID" value="NC_020388.1"/>
</dbReference>
<feature type="transmembrane region" description="Helical" evidence="7">
    <location>
        <begin position="84"/>
        <end position="101"/>
    </location>
</feature>
<dbReference type="Pfam" id="PF04039">
    <property type="entry name" value="MnhB"/>
    <property type="match status" value="1"/>
</dbReference>
<evidence type="ECO:0000313" key="10">
    <source>
        <dbReference type="Proteomes" id="UP000011867"/>
    </source>
</evidence>
<evidence type="ECO:0000256" key="5">
    <source>
        <dbReference type="ARBA" id="ARBA00023136"/>
    </source>
</evidence>
<dbReference type="OrthoDB" id="19265at2157"/>